<evidence type="ECO:0000313" key="1">
    <source>
        <dbReference type="EMBL" id="KAI8567084.1"/>
    </source>
</evidence>
<protein>
    <submittedName>
        <fullName evidence="1">Uncharacterized protein</fullName>
    </submittedName>
</protein>
<dbReference type="EMBL" id="CM046389">
    <property type="protein sequence ID" value="KAI8567084.1"/>
    <property type="molecule type" value="Genomic_DNA"/>
</dbReference>
<sequence length="540" mass="60914">MGRKGSWFSTIKRVFTPNSKEKPVDGSEKKSTKEKKKQGILRHGESKSFIPLFREPSSIEQILGEMDQQQLLIRPSTPVEQPTLLPLVVPRAASRRVASPRAASPQVTSPKAASLRVASPRAASSRALQHHREISYRPEPTLRHRNVSATKIQAAYRGYMARRGFKALRGLVRLQGVVRGQNVERQTMNAMKMMQLLVRVQTQIQSRRIQMLENQALQRQAYNNDKELESSLGKWTANQSEAGLHEDWDDSVLTKEEIEARLQRKAEALIKRERVMAYSYSHQLWKAIPKSAQISPMDPRSGGFPWWWNWLDRQLPPPANPPESQTMKSFLVTPPRPKPSPTPSPFNYKQPNIGASPFNYKQPNIGVNNLELLTPRSTRSTPRSTRSATPMRTRYQYTPSNRTPTNSSFQMKYSKPRTSNAGSAFDMKDDDSLTSCPPFSVPNYMTPTASAKAKARESDSILKDRFPGTPGADSNSKKRFSFMLTSNFASFKWNKGSGKDSNSQRVIEKHKSLHSVGDVSIDSAVSMPAAFGRKPFNRFV</sequence>
<evidence type="ECO:0000313" key="2">
    <source>
        <dbReference type="Proteomes" id="UP001062846"/>
    </source>
</evidence>
<name>A0ACC0PPS9_RHOML</name>
<accession>A0ACC0PPS9</accession>
<organism evidence="1 2">
    <name type="scientific">Rhododendron molle</name>
    <name type="common">Chinese azalea</name>
    <name type="synonym">Azalea mollis</name>
    <dbReference type="NCBI Taxonomy" id="49168"/>
    <lineage>
        <taxon>Eukaryota</taxon>
        <taxon>Viridiplantae</taxon>
        <taxon>Streptophyta</taxon>
        <taxon>Embryophyta</taxon>
        <taxon>Tracheophyta</taxon>
        <taxon>Spermatophyta</taxon>
        <taxon>Magnoliopsida</taxon>
        <taxon>eudicotyledons</taxon>
        <taxon>Gunneridae</taxon>
        <taxon>Pentapetalae</taxon>
        <taxon>asterids</taxon>
        <taxon>Ericales</taxon>
        <taxon>Ericaceae</taxon>
        <taxon>Ericoideae</taxon>
        <taxon>Rhodoreae</taxon>
        <taxon>Rhododendron</taxon>
    </lineage>
</organism>
<gene>
    <name evidence="1" type="ORF">RHMOL_Rhmol02G0093600</name>
</gene>
<dbReference type="Proteomes" id="UP001062846">
    <property type="component" value="Chromosome 2"/>
</dbReference>
<comment type="caution">
    <text evidence="1">The sequence shown here is derived from an EMBL/GenBank/DDBJ whole genome shotgun (WGS) entry which is preliminary data.</text>
</comment>
<reference evidence="1" key="1">
    <citation type="submission" date="2022-02" db="EMBL/GenBank/DDBJ databases">
        <title>Plant Genome Project.</title>
        <authorList>
            <person name="Zhang R.-G."/>
        </authorList>
    </citation>
    <scope>NUCLEOTIDE SEQUENCE</scope>
    <source>
        <strain evidence="1">AT1</strain>
    </source>
</reference>
<keyword evidence="2" id="KW-1185">Reference proteome</keyword>
<proteinExistence type="predicted"/>